<dbReference type="EMBL" id="CT868678">
    <property type="protein sequence ID" value="CAK94644.1"/>
    <property type="molecule type" value="Genomic_DNA"/>
</dbReference>
<dbReference type="InParanoid" id="A0EH53"/>
<keyword evidence="2" id="KW-1185">Reference proteome</keyword>
<name>A0EH53_PARTE</name>
<dbReference type="KEGG" id="ptm:GSPATT00026968001"/>
<dbReference type="AlphaFoldDB" id="A0EH53"/>
<dbReference type="HOGENOM" id="CLU_1317684_0_0_1"/>
<reference evidence="1 2" key="1">
    <citation type="journal article" date="2006" name="Nature">
        <title>Global trends of whole-genome duplications revealed by the ciliate Paramecium tetraurelia.</title>
        <authorList>
            <consortium name="Genoscope"/>
            <person name="Aury J.-M."/>
            <person name="Jaillon O."/>
            <person name="Duret L."/>
            <person name="Noel B."/>
            <person name="Jubin C."/>
            <person name="Porcel B.M."/>
            <person name="Segurens B."/>
            <person name="Daubin V."/>
            <person name="Anthouard V."/>
            <person name="Aiach N."/>
            <person name="Arnaiz O."/>
            <person name="Billaut A."/>
            <person name="Beisson J."/>
            <person name="Blanc I."/>
            <person name="Bouhouche K."/>
            <person name="Camara F."/>
            <person name="Duharcourt S."/>
            <person name="Guigo R."/>
            <person name="Gogendeau D."/>
            <person name="Katinka M."/>
            <person name="Keller A.-M."/>
            <person name="Kissmehl R."/>
            <person name="Klotz C."/>
            <person name="Koll F."/>
            <person name="Le Moue A."/>
            <person name="Lepere C."/>
            <person name="Malinsky S."/>
            <person name="Nowacki M."/>
            <person name="Nowak J.K."/>
            <person name="Plattner H."/>
            <person name="Poulain J."/>
            <person name="Ruiz F."/>
            <person name="Serrano V."/>
            <person name="Zagulski M."/>
            <person name="Dessen P."/>
            <person name="Betermier M."/>
            <person name="Weissenbach J."/>
            <person name="Scarpelli C."/>
            <person name="Schachter V."/>
            <person name="Sperling L."/>
            <person name="Meyer E."/>
            <person name="Cohen J."/>
            <person name="Wincker P."/>
        </authorList>
    </citation>
    <scope>NUCLEOTIDE SEQUENCE [LARGE SCALE GENOMIC DNA]</scope>
    <source>
        <strain evidence="1 2">Stock d4-2</strain>
    </source>
</reference>
<sequence length="209" mass="24746">MLILISKIFRIPIKLEIQSTNSDIPYASIAIPILNRRVINYNFDLKTNYFELISQFRHYNLSGLVEQDYAIVSKKEKSIFFKVDPLNKGMNRRKMEIYENQISIQRSKLLKALLRDLENLFTINQLVILSIDRASSVWKNVKLKMKVSETKQFNNIAFFFCKIELNQIIPNFLFTPYLSKKMLQSNYMGKKNSFEIDTLCQYYRIVVET</sequence>
<organism evidence="1 2">
    <name type="scientific">Paramecium tetraurelia</name>
    <dbReference type="NCBI Taxonomy" id="5888"/>
    <lineage>
        <taxon>Eukaryota</taxon>
        <taxon>Sar</taxon>
        <taxon>Alveolata</taxon>
        <taxon>Ciliophora</taxon>
        <taxon>Intramacronucleata</taxon>
        <taxon>Oligohymenophorea</taxon>
        <taxon>Peniculida</taxon>
        <taxon>Parameciidae</taxon>
        <taxon>Paramecium</taxon>
    </lineage>
</organism>
<evidence type="ECO:0000313" key="1">
    <source>
        <dbReference type="EMBL" id="CAK94644.1"/>
    </source>
</evidence>
<evidence type="ECO:0000313" key="2">
    <source>
        <dbReference type="Proteomes" id="UP000000600"/>
    </source>
</evidence>
<gene>
    <name evidence="1" type="ORF">GSPATT00026968001</name>
</gene>
<dbReference type="RefSeq" id="XP_001462017.1">
    <property type="nucleotide sequence ID" value="XM_001461980.1"/>
</dbReference>
<accession>A0EH53</accession>
<dbReference type="GeneID" id="5047802"/>
<proteinExistence type="predicted"/>
<dbReference type="Proteomes" id="UP000000600">
    <property type="component" value="Unassembled WGS sequence"/>
</dbReference>
<protein>
    <submittedName>
        <fullName evidence="1">Uncharacterized protein</fullName>
    </submittedName>
</protein>